<evidence type="ECO:0000313" key="1">
    <source>
        <dbReference type="EMBL" id="QNQ74052.1"/>
    </source>
</evidence>
<accession>A0A7H0RQZ8</accession>
<protein>
    <submittedName>
        <fullName evidence="1">RdRp</fullName>
    </submittedName>
</protein>
<name>A0A7H0RQZ8_9VIRU</name>
<reference evidence="1" key="1">
    <citation type="journal article" date="2020" name="Virus Evol.">
        <title>Analysis of the virome associated to grapevine downy mildew lesions reveals new mycovirus lineages.</title>
        <authorList>
            <person name="Chiapello M."/>
            <person name="Rodriguez-Romero J."/>
            <person name="Ayllon M.A."/>
            <person name="Turina M."/>
        </authorList>
    </citation>
    <scope>NUCLEOTIDE SEQUENCE</scope>
    <source>
        <strain evidence="1">DN56540_c1_g1_i1</strain>
    </source>
</reference>
<sequence length="1583" mass="178057">MDEYDNFDWEEEFGDIGADLDEIMAGIEDGELEDVDMDGSAGEFTDMENLLDFVMPGAFSKSGSGQGVSIRTFPDASAPAGSRHFPTPSLHGFLSSKGVVRESGNELLFCPEYATGSKRPSTGSNIVVGIVRSPTHRQIQVDSTEIFQRANRYSEENSGKGTALGFSNFYHSAACLSLATDKGVVEPMSGLDVEFKHISIEVTGQNFKRRQTRADWVINKYALLGVTVEPSLRKDYERLSHAEDSGDTSMFENTAFDQGDSPYSAGVRSVMSSIRTMTDLQHESIAMMFLSWLSRNYKTAEPRVPQPLDVNPLYEYMRKSSKATSVCTGCMFPAPFKALIPQVPYTKDPERDAKRADVRVNVYHFCAGASTYHTLDLEEDLLSKLWVDTGVRHEGWVECATEMAEGYDRFLGNRAVFQYAKIQSELVPKIINKDGSFYSKYSRVGIAWARSHRLQLDWLCCYYVFDQPPDEKLVGRWEKTKTVNGLDLWRSACFRVSRSDVHHASVNAMRFVAMCAAVRPLVEESNFEATVESLAPVLALWTDTSWKTSVLAGNSRFITCCHMSNSGDMQALFVKGMYDLMPLRFADFLFVKLCARYIERTDRPDARHTPLLGLPARLCALEKDVSQGMQWHIRGKTHATECMAKLVEVYTNELGNRAIEVNWIELQAEHLRTMQTSGMDQREFDVVMGQTPEFESLNVFTMIACGYLARDTMSQLFSNQTQQKFTLWGMLTDHHSLVSFDSPTGPIFKGVRVAEALTEDLNRYASIHGPYDYLVQQMNGPKIVNHFGMHEKDAKGGDRDISIMEIRQRASQYFTESMANVFNMGVANDVMMEARKYEIVVKDALDIMSSKMKVMSSEDRSNFCGAMHPEKMSVCTAITARMSGTTALVSAAGLQMVNRSRHVVFPSGFQAEYSKLPEGCDVVHRMGNSVIEKVPRIKMQNHMMQGIYAGGAGLVNTLFSTGLQIAQANIQRCIRKRMVYTTSDDLVRGISLQPGCDYDAEREAFLRIPNSLLHHAMMKENKSKPIESDNIIEFNNIVVTRAGMVSQAPIHAALTLQPLLGTSFIMDLVTVVSSARQTMFWGDSPDLAQASLYGGCQILRQKWIVKMDEWNLMLSMGLVPRNIGELIEGFFPRNESVLKALWHCLSEEMRQSVLNGEIPLWQSLFSIEGVDVARQPKRVRNFVVNHDLPRYKHVLRGILASRRVSSRMNPKYVQSMAVARRRGAFTTFMSKIMLAVTDDVDMSALMDMRPPRVTPHYMRHRKRDQRPLSMGVSARVDVADLRKIRTWRHCRVHYRSYADEEQVRLASLSDDEFEKWCTREERKSHVSGLSFKSPGGRPLVRIVDNRRYLKPTAFDFDVELPVTVDARLPYTFQGRIVQEFAPVLWGSASLSMAQGTIAFAKGFIDGDLYLFYVDRLGNVAAAKSRYRDASGQTTGLRTATACDGTGVVSAVLGNDYSTITLQHIRTSFIPQVPGLTGDLDAVLNYGGFLKSKQPGAFALWRKLFRNHRSDIPQFMLSHMLNYPNFHVDAVEIPRGHITRFMGSRSIGRLHLVDCDNRAATLIVDLNDRTPMVATPVESEVDFG</sequence>
<proteinExistence type="predicted"/>
<dbReference type="EMBL" id="MT188507">
    <property type="protein sequence ID" value="QNQ74052.1"/>
    <property type="molecule type" value="Genomic_RNA"/>
</dbReference>
<organism evidence="1">
    <name type="scientific">Plasmopara viticola lesion associated bunyaarenalike virus 1</name>
    <dbReference type="NCBI Taxonomy" id="2770111"/>
    <lineage>
        <taxon>Viruses</taxon>
        <taxon>Riboviria</taxon>
        <taxon>Orthornavirae</taxon>
        <taxon>Negarnaviricota</taxon>
        <taxon>Polyploviricotina</taxon>
        <taxon>Ellioviricetes</taxon>
        <taxon>Bunyavirales</taxon>
    </lineage>
</organism>